<evidence type="ECO:0000313" key="2">
    <source>
        <dbReference type="EMBL" id="MFD2170846.1"/>
    </source>
</evidence>
<sequence length="150" mass="16389">MAEQVSNQLDENLVNFLQGERIVTLASIDAENGSPNILCISWVLATDSTTLRLAIDGRSKLLLNIAKDDRVTVTVLGLGTATAVTGRAKKYVDKLEGCALNMAGVEIKVEAVRDVMFYGGKLTNELVFDKTYDKALAEKYDAEIYSALRK</sequence>
<dbReference type="RefSeq" id="WP_386047183.1">
    <property type="nucleotide sequence ID" value="NZ_JBHUIO010000008.1"/>
</dbReference>
<keyword evidence="3" id="KW-1185">Reference proteome</keyword>
<proteinExistence type="predicted"/>
<dbReference type="SUPFAM" id="SSF50475">
    <property type="entry name" value="FMN-binding split barrel"/>
    <property type="match status" value="1"/>
</dbReference>
<dbReference type="Proteomes" id="UP001597343">
    <property type="component" value="Unassembled WGS sequence"/>
</dbReference>
<dbReference type="Pfam" id="PF01243">
    <property type="entry name" value="PNPOx_N"/>
    <property type="match status" value="1"/>
</dbReference>
<dbReference type="EMBL" id="JBHUIO010000008">
    <property type="protein sequence ID" value="MFD2170846.1"/>
    <property type="molecule type" value="Genomic_DNA"/>
</dbReference>
<dbReference type="NCBIfam" id="NF005232">
    <property type="entry name" value="PRK06733.1"/>
    <property type="match status" value="1"/>
</dbReference>
<evidence type="ECO:0000313" key="3">
    <source>
        <dbReference type="Proteomes" id="UP001597343"/>
    </source>
</evidence>
<accession>A0ABW4ZZX7</accession>
<gene>
    <name evidence="2" type="ORF">ACFSOY_12720</name>
</gene>
<protein>
    <submittedName>
        <fullName evidence="2">Pyridoxamine 5'-phosphate oxidase family protein</fullName>
    </submittedName>
</protein>
<reference evidence="3" key="1">
    <citation type="journal article" date="2019" name="Int. J. Syst. Evol. Microbiol.">
        <title>The Global Catalogue of Microorganisms (GCM) 10K type strain sequencing project: providing services to taxonomists for standard genome sequencing and annotation.</title>
        <authorList>
            <consortium name="The Broad Institute Genomics Platform"/>
            <consortium name="The Broad Institute Genome Sequencing Center for Infectious Disease"/>
            <person name="Wu L."/>
            <person name="Ma J."/>
        </authorList>
    </citation>
    <scope>NUCLEOTIDE SEQUENCE [LARGE SCALE GENOMIC DNA]</scope>
    <source>
        <strain evidence="3">CGMCC 1.13574</strain>
    </source>
</reference>
<comment type="caution">
    <text evidence="2">The sequence shown here is derived from an EMBL/GenBank/DDBJ whole genome shotgun (WGS) entry which is preliminary data.</text>
</comment>
<dbReference type="Gene3D" id="2.30.110.10">
    <property type="entry name" value="Electron Transport, Fmn-binding Protein, Chain A"/>
    <property type="match status" value="1"/>
</dbReference>
<name>A0ABW4ZZX7_9BACL</name>
<organism evidence="2 3">
    <name type="scientific">Tumebacillus lipolyticus</name>
    <dbReference type="NCBI Taxonomy" id="1280370"/>
    <lineage>
        <taxon>Bacteria</taxon>
        <taxon>Bacillati</taxon>
        <taxon>Bacillota</taxon>
        <taxon>Bacilli</taxon>
        <taxon>Bacillales</taxon>
        <taxon>Alicyclobacillaceae</taxon>
        <taxon>Tumebacillus</taxon>
    </lineage>
</organism>
<dbReference type="InterPro" id="IPR012349">
    <property type="entry name" value="Split_barrel_FMN-bd"/>
</dbReference>
<evidence type="ECO:0000259" key="1">
    <source>
        <dbReference type="Pfam" id="PF01243"/>
    </source>
</evidence>
<feature type="domain" description="Pyridoxamine 5'-phosphate oxidase N-terminal" evidence="1">
    <location>
        <begin position="9"/>
        <end position="93"/>
    </location>
</feature>
<dbReference type="InterPro" id="IPR011576">
    <property type="entry name" value="Pyridox_Oxase_N"/>
</dbReference>